<organism evidence="1 2">
    <name type="scientific">Hymenobacter algoricola</name>
    <dbReference type="NCBI Taxonomy" id="486267"/>
    <lineage>
        <taxon>Bacteria</taxon>
        <taxon>Pseudomonadati</taxon>
        <taxon>Bacteroidota</taxon>
        <taxon>Cytophagia</taxon>
        <taxon>Cytophagales</taxon>
        <taxon>Hymenobacteraceae</taxon>
        <taxon>Hymenobacter</taxon>
    </lineage>
</organism>
<sequence length="85" mass="9084">MNVLLTVELSLDYHRKYLQPGHKASTVHPEMARKVGEALLAAGAITIIDNGPKCPTDAKDGYHSFTVRVAALNPLSSLSTLPSGK</sequence>
<name>A0ABP7NTK9_9BACT</name>
<dbReference type="Proteomes" id="UP001499909">
    <property type="component" value="Unassembled WGS sequence"/>
</dbReference>
<gene>
    <name evidence="1" type="ORF">GCM10022406_39450</name>
</gene>
<dbReference type="EMBL" id="BAABDH010000112">
    <property type="protein sequence ID" value="GAA3953870.1"/>
    <property type="molecule type" value="Genomic_DNA"/>
</dbReference>
<protein>
    <submittedName>
        <fullName evidence="1">Uncharacterized protein</fullName>
    </submittedName>
</protein>
<keyword evidence="2" id="KW-1185">Reference proteome</keyword>
<reference evidence="2" key="1">
    <citation type="journal article" date="2019" name="Int. J. Syst. Evol. Microbiol.">
        <title>The Global Catalogue of Microorganisms (GCM) 10K type strain sequencing project: providing services to taxonomists for standard genome sequencing and annotation.</title>
        <authorList>
            <consortium name="The Broad Institute Genomics Platform"/>
            <consortium name="The Broad Institute Genome Sequencing Center for Infectious Disease"/>
            <person name="Wu L."/>
            <person name="Ma J."/>
        </authorList>
    </citation>
    <scope>NUCLEOTIDE SEQUENCE [LARGE SCALE GENOMIC DNA]</scope>
    <source>
        <strain evidence="2">JCM 17214</strain>
    </source>
</reference>
<proteinExistence type="predicted"/>
<evidence type="ECO:0000313" key="1">
    <source>
        <dbReference type="EMBL" id="GAA3953870.1"/>
    </source>
</evidence>
<accession>A0ABP7NTK9</accession>
<comment type="caution">
    <text evidence="1">The sequence shown here is derived from an EMBL/GenBank/DDBJ whole genome shotgun (WGS) entry which is preliminary data.</text>
</comment>
<evidence type="ECO:0000313" key="2">
    <source>
        <dbReference type="Proteomes" id="UP001499909"/>
    </source>
</evidence>